<accession>A0A0S4IK10</accession>
<protein>
    <submittedName>
        <fullName evidence="3">Transmembrane protein, putative</fullName>
    </submittedName>
</protein>
<feature type="compositionally biased region" description="Polar residues" evidence="1">
    <location>
        <begin position="378"/>
        <end position="395"/>
    </location>
</feature>
<keyword evidence="2" id="KW-0472">Membrane</keyword>
<dbReference type="InterPro" id="IPR011042">
    <property type="entry name" value="6-blade_b-propeller_TolB-like"/>
</dbReference>
<proteinExistence type="predicted"/>
<evidence type="ECO:0000313" key="4">
    <source>
        <dbReference type="Proteomes" id="UP000051952"/>
    </source>
</evidence>
<evidence type="ECO:0000256" key="2">
    <source>
        <dbReference type="SAM" id="Phobius"/>
    </source>
</evidence>
<evidence type="ECO:0000256" key="1">
    <source>
        <dbReference type="SAM" id="MobiDB-lite"/>
    </source>
</evidence>
<dbReference type="Gene3D" id="2.120.10.30">
    <property type="entry name" value="TolB, C-terminal domain"/>
    <property type="match status" value="2"/>
</dbReference>
<keyword evidence="4" id="KW-1185">Reference proteome</keyword>
<gene>
    <name evidence="3" type="ORF">BSAL_49835</name>
</gene>
<evidence type="ECO:0000313" key="3">
    <source>
        <dbReference type="EMBL" id="CUE61681.1"/>
    </source>
</evidence>
<dbReference type="PANTHER" id="PTHR13833">
    <property type="match status" value="1"/>
</dbReference>
<dbReference type="PANTHER" id="PTHR13833:SF73">
    <property type="entry name" value="NHL DOMAIN-CONTAINING PROTEIN"/>
    <property type="match status" value="1"/>
</dbReference>
<dbReference type="VEuPathDB" id="TriTrypDB:BSAL_49835"/>
<keyword evidence="2" id="KW-1133">Transmembrane helix</keyword>
<dbReference type="SUPFAM" id="SSF63829">
    <property type="entry name" value="Calcium-dependent phosphotriesterase"/>
    <property type="match status" value="1"/>
</dbReference>
<feature type="transmembrane region" description="Helical" evidence="2">
    <location>
        <begin position="517"/>
        <end position="542"/>
    </location>
</feature>
<dbReference type="OrthoDB" id="273823at2759"/>
<dbReference type="Proteomes" id="UP000051952">
    <property type="component" value="Unassembled WGS sequence"/>
</dbReference>
<dbReference type="AlphaFoldDB" id="A0A0S4IK10"/>
<feature type="compositionally biased region" description="Polar residues" evidence="1">
    <location>
        <begin position="316"/>
        <end position="338"/>
    </location>
</feature>
<feature type="compositionally biased region" description="Low complexity" evidence="1">
    <location>
        <begin position="339"/>
        <end position="377"/>
    </location>
</feature>
<name>A0A0S4IK10_BODSA</name>
<reference evidence="4" key="1">
    <citation type="submission" date="2015-09" db="EMBL/GenBank/DDBJ databases">
        <authorList>
            <consortium name="Pathogen Informatics"/>
        </authorList>
    </citation>
    <scope>NUCLEOTIDE SEQUENCE [LARGE SCALE GENOMIC DNA]</scope>
    <source>
        <strain evidence="4">Lake Konstanz</strain>
    </source>
</reference>
<feature type="region of interest" description="Disordered" evidence="1">
    <location>
        <begin position="316"/>
        <end position="395"/>
    </location>
</feature>
<organism evidence="3 4">
    <name type="scientific">Bodo saltans</name>
    <name type="common">Flagellated protozoan</name>
    <dbReference type="NCBI Taxonomy" id="75058"/>
    <lineage>
        <taxon>Eukaryota</taxon>
        <taxon>Discoba</taxon>
        <taxon>Euglenozoa</taxon>
        <taxon>Kinetoplastea</taxon>
        <taxon>Metakinetoplastina</taxon>
        <taxon>Eubodonida</taxon>
        <taxon>Bodonidae</taxon>
        <taxon>Bodo</taxon>
    </lineage>
</organism>
<keyword evidence="2 3" id="KW-0812">Transmembrane</keyword>
<dbReference type="EMBL" id="CYKH01000028">
    <property type="protein sequence ID" value="CUE61681.1"/>
    <property type="molecule type" value="Genomic_DNA"/>
</dbReference>
<feature type="transmembrane region" description="Helical" evidence="2">
    <location>
        <begin position="604"/>
        <end position="626"/>
    </location>
</feature>
<sequence length="706" mass="73726">MVSTVSQSTMNVTDIAVDKGNNLLYVAYNSVFKLSSNGSSAQLIAGSVVSGNADGVGGAARFNDLYGITCDTANNIAYISDSSNHRTRTLNLTNNNVTTLAGNSSGYRDGIGVNAQFSGPYGIAHYTSRIDGVVLLFVADTGNVFRVRRIVVATANVTTVAQTSYRCWFLCISRNGSSLFVGSDYTVVRISTSTSTIVTLAGGASTGSTDGIGTSAGFNGAFGIALNDNETAVFVADSNNSLVRRLELSSNNVSTIAGNTTSGLVDGPGLAAKFSYPFGGKWFCNKTSLLCGLLVADKSNAAIRFVAIEQLGTRTAEPSNEATLTSTASISQTSTMPLSRSLSTSQSATSTFAKSVNMSTSGTNSKTTSSSDSQSRTMVLSKSLSTRQSVTGAPSTSYTRTLSLFNSHSDSMEPSALVSESHSPLESQSLSLISSSSSKNFSRTSSESFALANEMKPQRPSDAVVGAVSATAAVGALGGDPSSSISLVMLALLTCSHDPPVSVATYFVSLFFGLGNVAMALGNIGLAMGVILLHFFGALILAKVSPSALVRAVDGPAPRGAFDRFLPVASMCYFPSQSVKVLIMLLPGSVLGGVAGTIRGASGGDVAACAVAILLDVALFSALVLVQQRVVLPRSEYVRYPQQYSVGYTVEKTVLFPSARWEPTHAPIFSTTVDCGSWGILAADLCRLVSCMFHWHRQWVVCWRGL</sequence>
<feature type="transmembrane region" description="Helical" evidence="2">
    <location>
        <begin position="581"/>
        <end position="598"/>
    </location>
</feature>